<feature type="region of interest" description="Disordered" evidence="1">
    <location>
        <begin position="169"/>
        <end position="272"/>
    </location>
</feature>
<dbReference type="RefSeq" id="XP_033651195.1">
    <property type="nucleotide sequence ID" value="XM_033802778.1"/>
</dbReference>
<dbReference type="GeneID" id="54555953"/>
<feature type="compositionally biased region" description="Acidic residues" evidence="1">
    <location>
        <begin position="235"/>
        <end position="247"/>
    </location>
</feature>
<dbReference type="Proteomes" id="UP000800097">
    <property type="component" value="Unassembled WGS sequence"/>
</dbReference>
<proteinExistence type="predicted"/>
<protein>
    <submittedName>
        <fullName evidence="2">Uncharacterized protein</fullName>
    </submittedName>
</protein>
<feature type="compositionally biased region" description="Acidic residues" evidence="1">
    <location>
        <begin position="263"/>
        <end position="272"/>
    </location>
</feature>
<dbReference type="EMBL" id="ML986508">
    <property type="protein sequence ID" value="KAF2273656.1"/>
    <property type="molecule type" value="Genomic_DNA"/>
</dbReference>
<accession>A0A6A6JDF0</accession>
<sequence length="272" mass="30980">MVDGPENMRQEPYPDEDDLYSVDLKPSAEYDIQASVSETLRKLHENTSRTFEEFRTARLKREAEIGTYQGIDPRWNALRPVVPLCFRAPSSTLYYFRSDTIDSMSPFEKAYRELESFAINYNYPTVGDLMIESSIRPIIARLMGPSLVELASELILMYEPIPELRHWRSTERQNPQRLRPLLPKPPAKNLYTGDNRRKPMSNYIDRVLSTLPEEIPEGTADSEMGDAEGERDPGYEQDDEGESDAGSDETVRPAPANIKGGGDDTEMPDLRP</sequence>
<dbReference type="AlphaFoldDB" id="A0A6A6JDF0"/>
<evidence type="ECO:0000313" key="3">
    <source>
        <dbReference type="Proteomes" id="UP000800097"/>
    </source>
</evidence>
<reference evidence="2" key="1">
    <citation type="journal article" date="2020" name="Stud. Mycol.">
        <title>101 Dothideomycetes genomes: a test case for predicting lifestyles and emergence of pathogens.</title>
        <authorList>
            <person name="Haridas S."/>
            <person name="Albert R."/>
            <person name="Binder M."/>
            <person name="Bloem J."/>
            <person name="Labutti K."/>
            <person name="Salamov A."/>
            <person name="Andreopoulos B."/>
            <person name="Baker S."/>
            <person name="Barry K."/>
            <person name="Bills G."/>
            <person name="Bluhm B."/>
            <person name="Cannon C."/>
            <person name="Castanera R."/>
            <person name="Culley D."/>
            <person name="Daum C."/>
            <person name="Ezra D."/>
            <person name="Gonzalez J."/>
            <person name="Henrissat B."/>
            <person name="Kuo A."/>
            <person name="Liang C."/>
            <person name="Lipzen A."/>
            <person name="Lutzoni F."/>
            <person name="Magnuson J."/>
            <person name="Mondo S."/>
            <person name="Nolan M."/>
            <person name="Ohm R."/>
            <person name="Pangilinan J."/>
            <person name="Park H.-J."/>
            <person name="Ramirez L."/>
            <person name="Alfaro M."/>
            <person name="Sun H."/>
            <person name="Tritt A."/>
            <person name="Yoshinaga Y."/>
            <person name="Zwiers L.-H."/>
            <person name="Turgeon B."/>
            <person name="Goodwin S."/>
            <person name="Spatafora J."/>
            <person name="Crous P."/>
            <person name="Grigoriev I."/>
        </authorList>
    </citation>
    <scope>NUCLEOTIDE SEQUENCE</scope>
    <source>
        <strain evidence="2">CBS 379.55</strain>
    </source>
</reference>
<name>A0A6A6JDF0_WESOR</name>
<evidence type="ECO:0000256" key="1">
    <source>
        <dbReference type="SAM" id="MobiDB-lite"/>
    </source>
</evidence>
<keyword evidence="3" id="KW-1185">Reference proteome</keyword>
<evidence type="ECO:0000313" key="2">
    <source>
        <dbReference type="EMBL" id="KAF2273656.1"/>
    </source>
</evidence>
<gene>
    <name evidence="2" type="ORF">EI97DRAFT_503291</name>
</gene>
<organism evidence="2 3">
    <name type="scientific">Westerdykella ornata</name>
    <dbReference type="NCBI Taxonomy" id="318751"/>
    <lineage>
        <taxon>Eukaryota</taxon>
        <taxon>Fungi</taxon>
        <taxon>Dikarya</taxon>
        <taxon>Ascomycota</taxon>
        <taxon>Pezizomycotina</taxon>
        <taxon>Dothideomycetes</taxon>
        <taxon>Pleosporomycetidae</taxon>
        <taxon>Pleosporales</taxon>
        <taxon>Sporormiaceae</taxon>
        <taxon>Westerdykella</taxon>
    </lineage>
</organism>